<feature type="transmembrane region" description="Helical" evidence="8">
    <location>
        <begin position="317"/>
        <end position="342"/>
    </location>
</feature>
<keyword evidence="5 8" id="KW-0812">Transmembrane</keyword>
<feature type="transmembrane region" description="Helical" evidence="8">
    <location>
        <begin position="354"/>
        <end position="376"/>
    </location>
</feature>
<keyword evidence="7 8" id="KW-0472">Membrane</keyword>
<dbReference type="InterPro" id="IPR005829">
    <property type="entry name" value="Sugar_transporter_CS"/>
</dbReference>
<dbReference type="CDD" id="cd17324">
    <property type="entry name" value="MFS_NepI_like"/>
    <property type="match status" value="1"/>
</dbReference>
<keyword evidence="3" id="KW-0813">Transport</keyword>
<feature type="transmembrane region" description="Helical" evidence="8">
    <location>
        <begin position="92"/>
        <end position="111"/>
    </location>
</feature>
<evidence type="ECO:0000313" key="11">
    <source>
        <dbReference type="Proteomes" id="UP001519325"/>
    </source>
</evidence>
<feature type="domain" description="Major facilitator superfamily (MFS) profile" evidence="9">
    <location>
        <begin position="22"/>
        <end position="408"/>
    </location>
</feature>
<feature type="transmembrane region" description="Helical" evidence="8">
    <location>
        <begin position="180"/>
        <end position="207"/>
    </location>
</feature>
<dbReference type="Gene3D" id="1.20.1250.20">
    <property type="entry name" value="MFS general substrate transporter like domains"/>
    <property type="match status" value="1"/>
</dbReference>
<evidence type="ECO:0000256" key="3">
    <source>
        <dbReference type="ARBA" id="ARBA00022448"/>
    </source>
</evidence>
<accession>A0ABS4QRN8</accession>
<evidence type="ECO:0000256" key="5">
    <source>
        <dbReference type="ARBA" id="ARBA00022692"/>
    </source>
</evidence>
<name>A0ABS4QRN8_9NOCA</name>
<gene>
    <name evidence="10" type="ORF">BJ987_007104</name>
</gene>
<comment type="subcellular location">
    <subcellularLocation>
        <location evidence="1">Cell membrane</location>
        <topology evidence="1">Multi-pass membrane protein</topology>
    </subcellularLocation>
</comment>
<sequence>MTTVVEPENQQLDMGYLPGSPGYRRVLVALFAAGMATFVLLYDTQALLPEFVTAFGISPGESTLVMSVTTAALALALLVFGPLSEAVGRTRLIHFSLISSAVLALACAFAPNWHALLALRLLGGIALAGLPAVATAYLREELHPSTHGRAAGLYIGGTALGGMAGRLVTAPIAEAAGWRWALVAAAGVALTCAVIVALILPASRHFVARPARPENILAMARGALSDRALLALYVIGACSVGALVAAFNALGFRLTSSPFLLGVGVVSLVYLVYPLGSIGSMVSGRLADRLGRRAIMPIGSALALVGVGLTLSDRLPIVVAGVAALTVGFFITHGLASGWVAARAHAGGASTSQAASFYLFAYYVGASVFGSLGAHAWTSADWHGVAALTAALIAVAGILALALRRIPVLTPAQFPDPS</sequence>
<dbReference type="PROSITE" id="PS00216">
    <property type="entry name" value="SUGAR_TRANSPORT_1"/>
    <property type="match status" value="1"/>
</dbReference>
<feature type="transmembrane region" description="Helical" evidence="8">
    <location>
        <begin position="382"/>
        <end position="403"/>
    </location>
</feature>
<protein>
    <submittedName>
        <fullName evidence="10">YNFM family putative membrane transporter</fullName>
    </submittedName>
</protein>
<comment type="caution">
    <text evidence="10">The sequence shown here is derived from an EMBL/GenBank/DDBJ whole genome shotgun (WGS) entry which is preliminary data.</text>
</comment>
<feature type="transmembrane region" description="Helical" evidence="8">
    <location>
        <begin position="294"/>
        <end position="311"/>
    </location>
</feature>
<feature type="transmembrane region" description="Helical" evidence="8">
    <location>
        <begin position="22"/>
        <end position="42"/>
    </location>
</feature>
<keyword evidence="4" id="KW-1003">Cell membrane</keyword>
<dbReference type="Proteomes" id="UP001519325">
    <property type="component" value="Unassembled WGS sequence"/>
</dbReference>
<dbReference type="PROSITE" id="PS50850">
    <property type="entry name" value="MFS"/>
    <property type="match status" value="1"/>
</dbReference>
<feature type="transmembrane region" description="Helical" evidence="8">
    <location>
        <begin position="228"/>
        <end position="247"/>
    </location>
</feature>
<feature type="transmembrane region" description="Helical" evidence="8">
    <location>
        <begin position="259"/>
        <end position="282"/>
    </location>
</feature>
<dbReference type="EMBL" id="JAGGMR010000001">
    <property type="protein sequence ID" value="MBP2194203.1"/>
    <property type="molecule type" value="Genomic_DNA"/>
</dbReference>
<proteinExistence type="inferred from homology"/>
<evidence type="ECO:0000313" key="10">
    <source>
        <dbReference type="EMBL" id="MBP2194203.1"/>
    </source>
</evidence>
<dbReference type="RefSeq" id="WP_209897360.1">
    <property type="nucleotide sequence ID" value="NZ_JAGGMR010000001.1"/>
</dbReference>
<dbReference type="Pfam" id="PF07690">
    <property type="entry name" value="MFS_1"/>
    <property type="match status" value="1"/>
</dbReference>
<feature type="transmembrane region" description="Helical" evidence="8">
    <location>
        <begin position="62"/>
        <end position="80"/>
    </location>
</feature>
<evidence type="ECO:0000259" key="9">
    <source>
        <dbReference type="PROSITE" id="PS50850"/>
    </source>
</evidence>
<comment type="similarity">
    <text evidence="2">Belongs to the major facilitator superfamily.</text>
</comment>
<reference evidence="10 11" key="1">
    <citation type="submission" date="2021-03" db="EMBL/GenBank/DDBJ databases">
        <title>Sequencing the genomes of 1000 actinobacteria strains.</title>
        <authorList>
            <person name="Klenk H.-P."/>
        </authorList>
    </citation>
    <scope>NUCLEOTIDE SEQUENCE [LARGE SCALE GENOMIC DNA]</scope>
    <source>
        <strain evidence="10 11">DSM 45516</strain>
    </source>
</reference>
<evidence type="ECO:0000256" key="1">
    <source>
        <dbReference type="ARBA" id="ARBA00004651"/>
    </source>
</evidence>
<evidence type="ECO:0000256" key="7">
    <source>
        <dbReference type="ARBA" id="ARBA00023136"/>
    </source>
</evidence>
<dbReference type="PANTHER" id="PTHR43271">
    <property type="entry name" value="BLL2771 PROTEIN"/>
    <property type="match status" value="1"/>
</dbReference>
<evidence type="ECO:0000256" key="6">
    <source>
        <dbReference type="ARBA" id="ARBA00022989"/>
    </source>
</evidence>
<dbReference type="InterPro" id="IPR020846">
    <property type="entry name" value="MFS_dom"/>
</dbReference>
<dbReference type="SUPFAM" id="SSF103473">
    <property type="entry name" value="MFS general substrate transporter"/>
    <property type="match status" value="1"/>
</dbReference>
<keyword evidence="11" id="KW-1185">Reference proteome</keyword>
<feature type="transmembrane region" description="Helical" evidence="8">
    <location>
        <begin position="117"/>
        <end position="138"/>
    </location>
</feature>
<evidence type="ECO:0000256" key="8">
    <source>
        <dbReference type="SAM" id="Phobius"/>
    </source>
</evidence>
<evidence type="ECO:0000256" key="4">
    <source>
        <dbReference type="ARBA" id="ARBA00022475"/>
    </source>
</evidence>
<organism evidence="10 11">
    <name type="scientific">Nocardia goodfellowii</name>
    <dbReference type="NCBI Taxonomy" id="882446"/>
    <lineage>
        <taxon>Bacteria</taxon>
        <taxon>Bacillati</taxon>
        <taxon>Actinomycetota</taxon>
        <taxon>Actinomycetes</taxon>
        <taxon>Mycobacteriales</taxon>
        <taxon>Nocardiaceae</taxon>
        <taxon>Nocardia</taxon>
    </lineage>
</organism>
<evidence type="ECO:0000256" key="2">
    <source>
        <dbReference type="ARBA" id="ARBA00008335"/>
    </source>
</evidence>
<dbReference type="InterPro" id="IPR011701">
    <property type="entry name" value="MFS"/>
</dbReference>
<keyword evidence="6 8" id="KW-1133">Transmembrane helix</keyword>
<dbReference type="InterPro" id="IPR036259">
    <property type="entry name" value="MFS_trans_sf"/>
</dbReference>
<dbReference type="PANTHER" id="PTHR43271:SF1">
    <property type="entry name" value="INNER MEMBRANE TRANSPORT PROTEIN YNFM"/>
    <property type="match status" value="1"/>
</dbReference>
<feature type="transmembrane region" description="Helical" evidence="8">
    <location>
        <begin position="150"/>
        <end position="168"/>
    </location>
</feature>